<evidence type="ECO:0000256" key="3">
    <source>
        <dbReference type="SAM" id="Phobius"/>
    </source>
</evidence>
<feature type="domain" description="EamA" evidence="4">
    <location>
        <begin position="205"/>
        <end position="337"/>
    </location>
</feature>
<name>A0A0A0NWV2_STRRN</name>
<dbReference type="GO" id="GO:0005886">
    <property type="term" value="C:plasma membrane"/>
    <property type="evidence" value="ECO:0007669"/>
    <property type="project" value="TreeGrafter"/>
</dbReference>
<dbReference type="SUPFAM" id="SSF103481">
    <property type="entry name" value="Multidrug resistance efflux transporter EmrE"/>
    <property type="match status" value="2"/>
</dbReference>
<accession>A0A0A0NWV2</accession>
<dbReference type="EMBL" id="QYCY01000004">
    <property type="protein sequence ID" value="RLV72746.1"/>
    <property type="molecule type" value="Genomic_DNA"/>
</dbReference>
<reference evidence="5 6" key="1">
    <citation type="journal article" date="2018" name="J. Biol. Chem.">
        <title>Discovery of the actinoplanic acid pathway in Streptomyces rapamycinicus reveals a genetically conserved synergism with rapamycin.</title>
        <authorList>
            <person name="Mrak P."/>
            <person name="Krastel P."/>
            <person name="Pivk Lukancic P."/>
            <person name="Tao J."/>
            <person name="Pistorius D."/>
            <person name="Moore C.M."/>
        </authorList>
    </citation>
    <scope>NUCLEOTIDE SEQUENCE [LARGE SCALE GENOMIC DNA]</scope>
    <source>
        <strain evidence="5 6">NRRL 5491</strain>
    </source>
</reference>
<dbReference type="KEGG" id="src:M271_45295"/>
<dbReference type="PANTHER" id="PTHR22911:SF37">
    <property type="entry name" value="THREONINE_HOMOSERINE EXPORTER RHTA"/>
    <property type="match status" value="1"/>
</dbReference>
<comment type="caution">
    <text evidence="5">The sequence shown here is derived from an EMBL/GenBank/DDBJ whole genome shotgun (WGS) entry which is preliminary data.</text>
</comment>
<keyword evidence="3" id="KW-0812">Transmembrane</keyword>
<evidence type="ECO:0000259" key="4">
    <source>
        <dbReference type="Pfam" id="PF00892"/>
    </source>
</evidence>
<feature type="transmembrane region" description="Helical" evidence="3">
    <location>
        <begin position="97"/>
        <end position="119"/>
    </location>
</feature>
<dbReference type="Proteomes" id="UP000281594">
    <property type="component" value="Unassembled WGS sequence"/>
</dbReference>
<dbReference type="InterPro" id="IPR037185">
    <property type="entry name" value="EmrE-like"/>
</dbReference>
<keyword evidence="3" id="KW-0472">Membrane</keyword>
<protein>
    <submittedName>
        <fullName evidence="5">Membrane protein</fullName>
    </submittedName>
</protein>
<evidence type="ECO:0000256" key="1">
    <source>
        <dbReference type="ARBA" id="ARBA00007362"/>
    </source>
</evidence>
<feature type="transmembrane region" description="Helical" evidence="3">
    <location>
        <begin position="204"/>
        <end position="223"/>
    </location>
</feature>
<dbReference type="AlphaFoldDB" id="A0A0A0NWV2"/>
<feature type="transmembrane region" description="Helical" evidence="3">
    <location>
        <begin position="235"/>
        <end position="257"/>
    </location>
</feature>
<dbReference type="eggNOG" id="COG5006">
    <property type="taxonomic scope" value="Bacteria"/>
</dbReference>
<feature type="transmembrane region" description="Helical" evidence="3">
    <location>
        <begin position="263"/>
        <end position="283"/>
    </location>
</feature>
<dbReference type="HOGENOM" id="CLU_057295_0_2_11"/>
<feature type="region of interest" description="Disordered" evidence="2">
    <location>
        <begin position="1"/>
        <end position="57"/>
    </location>
</feature>
<dbReference type="InterPro" id="IPR000620">
    <property type="entry name" value="EamA_dom"/>
</dbReference>
<feature type="transmembrane region" description="Helical" evidence="3">
    <location>
        <begin position="131"/>
        <end position="149"/>
    </location>
</feature>
<keyword evidence="3" id="KW-1133">Transmembrane helix</keyword>
<evidence type="ECO:0000313" key="6">
    <source>
        <dbReference type="Proteomes" id="UP000281594"/>
    </source>
</evidence>
<dbReference type="PANTHER" id="PTHR22911">
    <property type="entry name" value="ACYL-MALONYL CONDENSING ENZYME-RELATED"/>
    <property type="match status" value="1"/>
</dbReference>
<feature type="transmembrane region" description="Helical" evidence="3">
    <location>
        <begin position="155"/>
        <end position="173"/>
    </location>
</feature>
<feature type="transmembrane region" description="Helical" evidence="3">
    <location>
        <begin position="295"/>
        <end position="315"/>
    </location>
</feature>
<feature type="transmembrane region" description="Helical" evidence="3">
    <location>
        <begin position="321"/>
        <end position="339"/>
    </location>
</feature>
<dbReference type="GO" id="GO:0015565">
    <property type="term" value="F:threonine efflux transmembrane transporter activity"/>
    <property type="evidence" value="ECO:0007669"/>
    <property type="project" value="TreeGrafter"/>
</dbReference>
<sequence length="343" mass="35116">MRLAPASRTPSPRATETAHRTAPTPADSGPGPGLDPDPGPGAGPGAGPNPEQGLERDLAPDLDQRPAGRRFAGVATMIGSGLSNQTGAAIGSQAFPVIGPVGVVAVRQYVAAIVLLAVGRPRLRSFTGWQWRPVVGLAVVFGTMNLSLYSAIDRIGLGLAVTLEFLGPLCIALAGSRRRVDACCALVAAAAVVSLMRPRPSADYLGMGLGLLAAVCWASYILLNRTVGRRVPGAEGSAAAAGISALMFLPVGIAVAVHQPPTVSAAAYAIVAGVLSSAVPYLADLFTLRRVPAQAFGLFMSVNPVLAALVGWVGLEQRLGWTEWISVGAIVAANALSILTRRG</sequence>
<organism evidence="5 6">
    <name type="scientific">Streptomyces rapamycinicus (strain ATCC 29253 / DSM 41530 / NRRL 5491 / AYB-994)</name>
    <name type="common">Streptomyces hygroscopicus (strain ATCC 29253)</name>
    <dbReference type="NCBI Taxonomy" id="1343740"/>
    <lineage>
        <taxon>Bacteria</taxon>
        <taxon>Bacillati</taxon>
        <taxon>Actinomycetota</taxon>
        <taxon>Actinomycetes</taxon>
        <taxon>Kitasatosporales</taxon>
        <taxon>Streptomycetaceae</taxon>
        <taxon>Streptomyces</taxon>
        <taxon>Streptomyces violaceusniger group</taxon>
    </lineage>
</organism>
<evidence type="ECO:0000256" key="2">
    <source>
        <dbReference type="SAM" id="MobiDB-lite"/>
    </source>
</evidence>
<proteinExistence type="inferred from homology"/>
<dbReference type="RefSeq" id="WP_020873905.1">
    <property type="nucleotide sequence ID" value="NC_022785.1"/>
</dbReference>
<evidence type="ECO:0000313" key="5">
    <source>
        <dbReference type="EMBL" id="RLV72746.1"/>
    </source>
</evidence>
<comment type="similarity">
    <text evidence="1">Belongs to the EamA transporter family.</text>
</comment>
<dbReference type="Pfam" id="PF00892">
    <property type="entry name" value="EamA"/>
    <property type="match status" value="1"/>
</dbReference>
<gene>
    <name evidence="5" type="ORF">D3C57_149505</name>
</gene>
<dbReference type="STRING" id="1343740.M271_45295"/>